<dbReference type="SUPFAM" id="SSF50998">
    <property type="entry name" value="Quinoprotein alcohol dehydrogenase-like"/>
    <property type="match status" value="1"/>
</dbReference>
<evidence type="ECO:0000313" key="1">
    <source>
        <dbReference type="EMBL" id="QEK78355.1"/>
    </source>
</evidence>
<name>A0A5C0XPH4_PYRFU</name>
<dbReference type="Gene3D" id="2.80.10.50">
    <property type="match status" value="1"/>
</dbReference>
<evidence type="ECO:0000313" key="2">
    <source>
        <dbReference type="Proteomes" id="UP000324354"/>
    </source>
</evidence>
<protein>
    <recommendedName>
        <fullName evidence="3">Bulb-type lectin domain-containing protein</fullName>
    </recommendedName>
</protein>
<gene>
    <name evidence="1" type="ORF">PFDSM3638_03265</name>
</gene>
<sequence>MRLDPRGNIKWQQTYGGEKSDKAKAVAIAPNGDVIIAGSTKSFGVFGQTVWILRLDEDGRIKWSKIYGGERWDEIYAFSIDKNGNIIAGGYTENLQKNTGKRGYILYLPPTGDVPGSKFFVEMWM</sequence>
<dbReference type="EMBL" id="CP023154">
    <property type="protein sequence ID" value="QEK78355.1"/>
    <property type="molecule type" value="Genomic_DNA"/>
</dbReference>
<evidence type="ECO:0008006" key="3">
    <source>
        <dbReference type="Google" id="ProtNLM"/>
    </source>
</evidence>
<dbReference type="Proteomes" id="UP000324354">
    <property type="component" value="Chromosome"/>
</dbReference>
<accession>A0A5C0XPH4</accession>
<dbReference type="AlphaFoldDB" id="A0A5C0XPH4"/>
<dbReference type="OrthoDB" id="98274at2157"/>
<dbReference type="GeneID" id="13302463"/>
<reference evidence="1 2" key="1">
    <citation type="submission" date="2017-08" db="EMBL/GenBank/DDBJ databases">
        <title>Resequencing and Reannotation of the genome of Pyrococcus furiosus type strain DSM3638.</title>
        <authorList>
            <person name="Reichelt R.M."/>
            <person name="Bunk B."/>
        </authorList>
    </citation>
    <scope>NUCLEOTIDE SEQUENCE [LARGE SCALE GENOMIC DNA]</scope>
    <source>
        <strain evidence="1 2">DSM 3638</strain>
    </source>
</reference>
<dbReference type="PANTHER" id="PTHR42754">
    <property type="entry name" value="ENDOGLUCANASE"/>
    <property type="match status" value="1"/>
</dbReference>
<dbReference type="GeneID" id="41712456"/>
<dbReference type="PANTHER" id="PTHR42754:SF1">
    <property type="entry name" value="LIPOPROTEIN"/>
    <property type="match status" value="1"/>
</dbReference>
<dbReference type="InterPro" id="IPR011047">
    <property type="entry name" value="Quinoprotein_ADH-like_sf"/>
</dbReference>
<organism evidence="1 2">
    <name type="scientific">Pyrococcus furiosus (strain ATCC 43587 / DSM 3638 / JCM 8422 / Vc1)</name>
    <dbReference type="NCBI Taxonomy" id="186497"/>
    <lineage>
        <taxon>Archaea</taxon>
        <taxon>Methanobacteriati</taxon>
        <taxon>Methanobacteriota</taxon>
        <taxon>Thermococci</taxon>
        <taxon>Thermococcales</taxon>
        <taxon>Thermococcaceae</taxon>
        <taxon>Pyrococcus</taxon>
    </lineage>
</organism>
<dbReference type="RefSeq" id="WP_011011774.1">
    <property type="nucleotide sequence ID" value="NC_003413.1"/>
</dbReference>
<proteinExistence type="predicted"/>